<dbReference type="KEGG" id="ter:Tery_3900"/>
<name>Q10XT9_TRIEI</name>
<dbReference type="Pfam" id="PF20065">
    <property type="entry name" value="DUF6464"/>
    <property type="match status" value="1"/>
</dbReference>
<dbReference type="HOGENOM" id="CLU_148705_1_0_3"/>
<organism evidence="1">
    <name type="scientific">Trichodesmium erythraeum (strain IMS101)</name>
    <dbReference type="NCBI Taxonomy" id="203124"/>
    <lineage>
        <taxon>Bacteria</taxon>
        <taxon>Bacillati</taxon>
        <taxon>Cyanobacteriota</taxon>
        <taxon>Cyanophyceae</taxon>
        <taxon>Oscillatoriophycideae</taxon>
        <taxon>Oscillatoriales</taxon>
        <taxon>Microcoleaceae</taxon>
        <taxon>Trichodesmium</taxon>
    </lineage>
</organism>
<dbReference type="OrthoDB" id="458077at2"/>
<gene>
    <name evidence="1" type="ordered locus">Tery_3900</name>
</gene>
<dbReference type="eggNOG" id="ENOG50330I0">
    <property type="taxonomic scope" value="Bacteria"/>
</dbReference>
<protein>
    <submittedName>
        <fullName evidence="1">Uncharacterized protein</fullName>
    </submittedName>
</protein>
<dbReference type="InterPro" id="IPR045589">
    <property type="entry name" value="DUF6464"/>
</dbReference>
<reference evidence="1" key="1">
    <citation type="submission" date="2006-06" db="EMBL/GenBank/DDBJ databases">
        <title>Complete sequence of Trichodesmium erythraeum IMS101.</title>
        <authorList>
            <consortium name="US DOE Joint Genome Institute"/>
            <person name="Copeland A."/>
            <person name="Lucas S."/>
            <person name="Lapidus A."/>
            <person name="Barry K."/>
            <person name="Detter J.C."/>
            <person name="Glavina del Rio T."/>
            <person name="Hammon N."/>
            <person name="Israni S."/>
            <person name="Dalin E."/>
            <person name="Tice H."/>
            <person name="Pitluck S."/>
            <person name="Kiss H."/>
            <person name="Munk A.C."/>
            <person name="Brettin T."/>
            <person name="Bruce D."/>
            <person name="Han C."/>
            <person name="Tapia R."/>
            <person name="Gilna P."/>
            <person name="Schmutz J."/>
            <person name="Larimer F."/>
            <person name="Land M."/>
            <person name="Hauser L."/>
            <person name="Kyrpides N."/>
            <person name="Kim E."/>
            <person name="Richardson P."/>
        </authorList>
    </citation>
    <scope>NUCLEOTIDE SEQUENCE [LARGE SCALE GENOMIC DNA]</scope>
    <source>
        <strain evidence="1">IMS101</strain>
    </source>
</reference>
<dbReference type="EMBL" id="CP000393">
    <property type="protein sequence ID" value="ABG52935.1"/>
    <property type="molecule type" value="Genomic_DNA"/>
</dbReference>
<sequence>MERLNSARLVVNYREIRAISSQPEQEYIEGVGYIIGDLTCKFNARSSYIRCAVNPIGPCKGCGHYQSIDID</sequence>
<dbReference type="AlphaFoldDB" id="Q10XT9"/>
<evidence type="ECO:0000313" key="1">
    <source>
        <dbReference type="EMBL" id="ABG52935.1"/>
    </source>
</evidence>
<dbReference type="STRING" id="203124.Tery_3900"/>
<accession>Q10XT9</accession>
<proteinExistence type="predicted"/>